<reference evidence="4" key="1">
    <citation type="submission" date="2019-09" db="EMBL/GenBank/DDBJ databases">
        <title>Draft genome information of white flower Hibiscus syriacus.</title>
        <authorList>
            <person name="Kim Y.-M."/>
        </authorList>
    </citation>
    <scope>NUCLEOTIDE SEQUENCE [LARGE SCALE GENOMIC DNA]</scope>
    <source>
        <strain evidence="4">YM2019G1</strain>
    </source>
</reference>
<evidence type="ECO:0000256" key="1">
    <source>
        <dbReference type="ARBA" id="ARBA00007626"/>
    </source>
</evidence>
<keyword evidence="2" id="KW-0677">Repeat</keyword>
<comment type="similarity">
    <text evidence="1">Belongs to the PPR family. P subfamily.</text>
</comment>
<gene>
    <name evidence="4" type="ORF">F3Y22_tig00116983pilonHSYRG00130</name>
</gene>
<dbReference type="InterPro" id="IPR050872">
    <property type="entry name" value="PPR_P_subfamily"/>
</dbReference>
<protein>
    <submittedName>
        <fullName evidence="4">Pentatricopeptide repeat-containing protein</fullName>
    </submittedName>
</protein>
<dbReference type="Pfam" id="PF13041">
    <property type="entry name" value="PPR_2"/>
    <property type="match status" value="2"/>
</dbReference>
<dbReference type="Gene3D" id="1.25.40.10">
    <property type="entry name" value="Tetratricopeptide repeat domain"/>
    <property type="match status" value="2"/>
</dbReference>
<organism evidence="4 5">
    <name type="scientific">Hibiscus syriacus</name>
    <name type="common">Rose of Sharon</name>
    <dbReference type="NCBI Taxonomy" id="106335"/>
    <lineage>
        <taxon>Eukaryota</taxon>
        <taxon>Viridiplantae</taxon>
        <taxon>Streptophyta</taxon>
        <taxon>Embryophyta</taxon>
        <taxon>Tracheophyta</taxon>
        <taxon>Spermatophyta</taxon>
        <taxon>Magnoliopsida</taxon>
        <taxon>eudicotyledons</taxon>
        <taxon>Gunneridae</taxon>
        <taxon>Pentapetalae</taxon>
        <taxon>rosids</taxon>
        <taxon>malvids</taxon>
        <taxon>Malvales</taxon>
        <taxon>Malvaceae</taxon>
        <taxon>Malvoideae</taxon>
        <taxon>Hibiscus</taxon>
    </lineage>
</organism>
<dbReference type="InterPro" id="IPR011990">
    <property type="entry name" value="TPR-like_helical_dom_sf"/>
</dbReference>
<name>A0A6A2XMW0_HIBSY</name>
<dbReference type="PROSITE" id="PS51375">
    <property type="entry name" value="PPR"/>
    <property type="match status" value="4"/>
</dbReference>
<sequence>MFEREVVPDVESYRILMQGMCRKSQVNRAVDLLEDMLNKGFVPDSLSYTTLLNSLYRKKKLREAYKLLCRMKVKGCNPDIVHYNTVILGFCIQGRAMDAVKVLEDMPSNVCLPNSVSYRTLIGGLCDQGVFDEAKMLMEEMLAKGFSLHFSEVPHIDTWVTVVPTLCEDYEPERMEEILDEVLKVEIKRNTRIVEAGIGSVDHLIRKTRSKSKRLE</sequence>
<dbReference type="PANTHER" id="PTHR46128:SF76">
    <property type="entry name" value="PENTACOTRIPEPTIDE-REPEAT REGION OF PRORP DOMAIN-CONTAINING PROTEIN"/>
    <property type="match status" value="1"/>
</dbReference>
<dbReference type="PANTHER" id="PTHR46128">
    <property type="entry name" value="MITOCHONDRIAL GROUP I INTRON SPLICING FACTOR CCM1"/>
    <property type="match status" value="1"/>
</dbReference>
<feature type="repeat" description="PPR" evidence="3">
    <location>
        <begin position="114"/>
        <end position="148"/>
    </location>
</feature>
<dbReference type="EMBL" id="VEPZ02001755">
    <property type="protein sequence ID" value="KAE8657757.1"/>
    <property type="molecule type" value="Genomic_DNA"/>
</dbReference>
<dbReference type="NCBIfam" id="TIGR00756">
    <property type="entry name" value="PPR"/>
    <property type="match status" value="4"/>
</dbReference>
<feature type="repeat" description="PPR" evidence="3">
    <location>
        <begin position="44"/>
        <end position="78"/>
    </location>
</feature>
<evidence type="ECO:0000256" key="3">
    <source>
        <dbReference type="PROSITE-ProRule" id="PRU00708"/>
    </source>
</evidence>
<accession>A0A6A2XMW0</accession>
<comment type="caution">
    <text evidence="4">The sequence shown here is derived from an EMBL/GenBank/DDBJ whole genome shotgun (WGS) entry which is preliminary data.</text>
</comment>
<keyword evidence="5" id="KW-1185">Reference proteome</keyword>
<proteinExistence type="inferred from homology"/>
<dbReference type="InterPro" id="IPR002885">
    <property type="entry name" value="PPR_rpt"/>
</dbReference>
<evidence type="ECO:0000256" key="2">
    <source>
        <dbReference type="ARBA" id="ARBA00022737"/>
    </source>
</evidence>
<dbReference type="Proteomes" id="UP000436088">
    <property type="component" value="Unassembled WGS sequence"/>
</dbReference>
<feature type="repeat" description="PPR" evidence="3">
    <location>
        <begin position="9"/>
        <end position="43"/>
    </location>
</feature>
<dbReference type="AlphaFoldDB" id="A0A6A2XMW0"/>
<feature type="repeat" description="PPR" evidence="3">
    <location>
        <begin position="79"/>
        <end position="113"/>
    </location>
</feature>
<evidence type="ECO:0000313" key="5">
    <source>
        <dbReference type="Proteomes" id="UP000436088"/>
    </source>
</evidence>
<evidence type="ECO:0000313" key="4">
    <source>
        <dbReference type="EMBL" id="KAE8657757.1"/>
    </source>
</evidence>